<dbReference type="AlphaFoldDB" id="A0A9P7K2A8"/>
<feature type="compositionally biased region" description="Polar residues" evidence="1">
    <location>
        <begin position="125"/>
        <end position="136"/>
    </location>
</feature>
<proteinExistence type="predicted"/>
<comment type="caution">
    <text evidence="2">The sequence shown here is derived from an EMBL/GenBank/DDBJ whole genome shotgun (WGS) entry which is preliminary data.</text>
</comment>
<organism evidence="2 3">
    <name type="scientific">Sphagnurus paluster</name>
    <dbReference type="NCBI Taxonomy" id="117069"/>
    <lineage>
        <taxon>Eukaryota</taxon>
        <taxon>Fungi</taxon>
        <taxon>Dikarya</taxon>
        <taxon>Basidiomycota</taxon>
        <taxon>Agaricomycotina</taxon>
        <taxon>Agaricomycetes</taxon>
        <taxon>Agaricomycetidae</taxon>
        <taxon>Agaricales</taxon>
        <taxon>Tricholomatineae</taxon>
        <taxon>Lyophyllaceae</taxon>
        <taxon>Sphagnurus</taxon>
    </lineage>
</organism>
<protein>
    <submittedName>
        <fullName evidence="2">Uncharacterized protein</fullName>
    </submittedName>
</protein>
<evidence type="ECO:0000256" key="1">
    <source>
        <dbReference type="SAM" id="MobiDB-lite"/>
    </source>
</evidence>
<evidence type="ECO:0000313" key="2">
    <source>
        <dbReference type="EMBL" id="KAG5634018.1"/>
    </source>
</evidence>
<reference evidence="2" key="1">
    <citation type="submission" date="2021-02" db="EMBL/GenBank/DDBJ databases">
        <authorList>
            <person name="Nieuwenhuis M."/>
            <person name="Van De Peppel L.J.J."/>
        </authorList>
    </citation>
    <scope>NUCLEOTIDE SEQUENCE</scope>
    <source>
        <strain evidence="2">D49</strain>
    </source>
</reference>
<dbReference type="EMBL" id="JABCKI010006721">
    <property type="protein sequence ID" value="KAG5634018.1"/>
    <property type="molecule type" value="Genomic_DNA"/>
</dbReference>
<reference evidence="2" key="2">
    <citation type="submission" date="2021-10" db="EMBL/GenBank/DDBJ databases">
        <title>Phylogenomics reveals ancestral predisposition of the termite-cultivated fungus Termitomyces towards a domesticated lifestyle.</title>
        <authorList>
            <person name="Auxier B."/>
            <person name="Grum-Grzhimaylo A."/>
            <person name="Cardenas M.E."/>
            <person name="Lodge J.D."/>
            <person name="Laessoe T."/>
            <person name="Pedersen O."/>
            <person name="Smith M.E."/>
            <person name="Kuyper T.W."/>
            <person name="Franco-Molano E.A."/>
            <person name="Baroni T.J."/>
            <person name="Aanen D.K."/>
        </authorList>
    </citation>
    <scope>NUCLEOTIDE SEQUENCE</scope>
    <source>
        <strain evidence="2">D49</strain>
    </source>
</reference>
<dbReference type="Proteomes" id="UP000717328">
    <property type="component" value="Unassembled WGS sequence"/>
</dbReference>
<accession>A0A9P7K2A8</accession>
<keyword evidence="3" id="KW-1185">Reference proteome</keyword>
<sequence length="254" mass="26913">MLYETHGTSTPNSTTTAFDVDQQIHPLEQQLRRIWGHELHNDVPALVSIAAPCKPASYVHELHQPAPVGSFSQPFPLPQSAKSNTTSTPVNLARAAAVPKPTVPVPRQEIRPPPAVSIHPPPDSRPSTPAQPTTLRTPPIDPAYTVGCRTPVPATPALTPITPSFLYSPVSPSPSDISKPTPFAPSPDHFTVQAPTKPPSFKSAPVGHLPPFFAAPLSAPAASSEEHAATHPRPPASSSTPAPPAPLKRQRCFV</sequence>
<evidence type="ECO:0000313" key="3">
    <source>
        <dbReference type="Proteomes" id="UP000717328"/>
    </source>
</evidence>
<feature type="region of interest" description="Disordered" evidence="1">
    <location>
        <begin position="98"/>
        <end position="145"/>
    </location>
</feature>
<feature type="compositionally biased region" description="Low complexity" evidence="1">
    <location>
        <begin position="209"/>
        <end position="223"/>
    </location>
</feature>
<feature type="region of interest" description="Disordered" evidence="1">
    <location>
        <begin position="169"/>
        <end position="254"/>
    </location>
</feature>
<name>A0A9P7K2A8_9AGAR</name>
<feature type="compositionally biased region" description="Pro residues" evidence="1">
    <location>
        <begin position="111"/>
        <end position="124"/>
    </location>
</feature>
<gene>
    <name evidence="2" type="ORF">H0H81_003872</name>
</gene>